<protein>
    <submittedName>
        <fullName evidence="1">Uncharacterized protein</fullName>
    </submittedName>
</protein>
<evidence type="ECO:0000313" key="2">
    <source>
        <dbReference type="Proteomes" id="UP000033352"/>
    </source>
</evidence>
<comment type="caution">
    <text evidence="1">The sequence shown here is derived from an EMBL/GenBank/DDBJ whole genome shotgun (WGS) entry which is preliminary data.</text>
</comment>
<dbReference type="Proteomes" id="UP000033352">
    <property type="component" value="Unassembled WGS sequence"/>
</dbReference>
<dbReference type="RefSeq" id="WP_045286937.1">
    <property type="nucleotide sequence ID" value="NZ_CP027986.1"/>
</dbReference>
<reference evidence="1 2" key="1">
    <citation type="submission" date="2015-03" db="EMBL/GenBank/DDBJ databases">
        <authorList>
            <person name="McCorrison J."/>
            <person name="Sanka R."/>
            <person name="Adams M."/>
            <person name="Brinkac L."/>
            <person name="Nierman W."/>
            <person name="Sutton G."/>
            <person name="Nelson K."/>
            <person name="Kiedrowski L."/>
            <person name="Guerrero D."/>
            <person name="Bonomo R."/>
        </authorList>
    </citation>
    <scope>NUCLEOTIDE SEQUENCE [LARGE SCALE GENOMIC DNA]</scope>
    <source>
        <strain evidence="1 2">35699</strain>
    </source>
</reference>
<dbReference type="PATRIC" id="fig|1619248.3.peg.5297"/>
<dbReference type="GeneID" id="72832437"/>
<name>A0A0F0ZWE4_9ENTR</name>
<proteinExistence type="predicted"/>
<organism evidence="1 2">
    <name type="scientific">Enterobacter sichuanensis</name>
    <dbReference type="NCBI Taxonomy" id="2071710"/>
    <lineage>
        <taxon>Bacteria</taxon>
        <taxon>Pseudomonadati</taxon>
        <taxon>Pseudomonadota</taxon>
        <taxon>Gammaproteobacteria</taxon>
        <taxon>Enterobacterales</taxon>
        <taxon>Enterobacteriaceae</taxon>
        <taxon>Enterobacter</taxon>
        <taxon>Enterobacter cloacae complex</taxon>
    </lineage>
</organism>
<dbReference type="AlphaFoldDB" id="A0A0F0ZWE4"/>
<dbReference type="OrthoDB" id="6624543at2"/>
<accession>A0A0F0ZWE4</accession>
<evidence type="ECO:0000313" key="1">
    <source>
        <dbReference type="EMBL" id="KJN13833.1"/>
    </source>
</evidence>
<dbReference type="EMBL" id="JZYX01000097">
    <property type="protein sequence ID" value="KJN13833.1"/>
    <property type="molecule type" value="Genomic_DNA"/>
</dbReference>
<gene>
    <name evidence="1" type="ORF">SS37_24890</name>
</gene>
<sequence>MKVIDGIRFNDSNESVVFNYYSWVELIKAIIVKYANKTEGEAERIVLASPLVRITENDYMSVALRSHESEYHWAMLIAYGDQFWTKGVSPNEPEGYFEWEKEYKKKNKLAEDNFVFSE</sequence>